<dbReference type="EMBL" id="FMHW01000002">
    <property type="protein sequence ID" value="SCL39173.1"/>
    <property type="molecule type" value="Genomic_DNA"/>
</dbReference>
<dbReference type="Proteomes" id="UP000198959">
    <property type="component" value="Unassembled WGS sequence"/>
</dbReference>
<evidence type="ECO:0000313" key="2">
    <source>
        <dbReference type="EMBL" id="SCL39173.1"/>
    </source>
</evidence>
<dbReference type="RefSeq" id="WP_091648494.1">
    <property type="nucleotide sequence ID" value="NZ_FMHW01000002.1"/>
</dbReference>
<name>A0A1C6TCE0_9ACTN</name>
<dbReference type="PROSITE" id="PS51257">
    <property type="entry name" value="PROKAR_LIPOPROTEIN"/>
    <property type="match status" value="1"/>
</dbReference>
<reference evidence="3" key="1">
    <citation type="submission" date="2016-06" db="EMBL/GenBank/DDBJ databases">
        <authorList>
            <person name="Varghese N."/>
            <person name="Submissions Spin"/>
        </authorList>
    </citation>
    <scope>NUCLEOTIDE SEQUENCE [LARGE SCALE GENOMIC DNA]</scope>
    <source>
        <strain evidence="3">DSM 43817</strain>
    </source>
</reference>
<organism evidence="2 3">
    <name type="scientific">Micromonospora pallida</name>
    <dbReference type="NCBI Taxonomy" id="145854"/>
    <lineage>
        <taxon>Bacteria</taxon>
        <taxon>Bacillati</taxon>
        <taxon>Actinomycetota</taxon>
        <taxon>Actinomycetes</taxon>
        <taxon>Micromonosporales</taxon>
        <taxon>Micromonosporaceae</taxon>
        <taxon>Micromonospora</taxon>
    </lineage>
</organism>
<sequence>MPRWGITTATLLTAAALGLTGCGPTDARTADGGTAGGTVTDTIDVIAGLGPEGQALAALGLDTDDLDVDVEPMAAPAPSPSAAPEGSTAPERAGDRPRRERAEQWRKKRPARVLLRKGTLHGEAVVRTKDGGTKTVLVQRGEVTAIDGDSMTVKSTDGFTMTWRFGDDLRVVERRSTVQPEQVKVGSKVGVAGTKDGDAGVARLVVVPRAK</sequence>
<evidence type="ECO:0000313" key="3">
    <source>
        <dbReference type="Proteomes" id="UP000198959"/>
    </source>
</evidence>
<feature type="region of interest" description="Disordered" evidence="1">
    <location>
        <begin position="70"/>
        <end position="107"/>
    </location>
</feature>
<accession>A0A1C6TCE0</accession>
<keyword evidence="3" id="KW-1185">Reference proteome</keyword>
<dbReference type="STRING" id="145854.GA0074692_5267"/>
<dbReference type="AlphaFoldDB" id="A0A1C6TCE0"/>
<feature type="compositionally biased region" description="Basic and acidic residues" evidence="1">
    <location>
        <begin position="92"/>
        <end position="105"/>
    </location>
</feature>
<evidence type="ECO:0008006" key="4">
    <source>
        <dbReference type="Google" id="ProtNLM"/>
    </source>
</evidence>
<dbReference type="OrthoDB" id="3401874at2"/>
<protein>
    <recommendedName>
        <fullName evidence="4">DUF5666 domain-containing protein</fullName>
    </recommendedName>
</protein>
<gene>
    <name evidence="2" type="ORF">GA0074692_5267</name>
</gene>
<proteinExistence type="predicted"/>
<feature type="compositionally biased region" description="Low complexity" evidence="1">
    <location>
        <begin position="82"/>
        <end position="91"/>
    </location>
</feature>
<evidence type="ECO:0000256" key="1">
    <source>
        <dbReference type="SAM" id="MobiDB-lite"/>
    </source>
</evidence>